<feature type="domain" description="Sulfatase N-terminal" evidence="6">
    <location>
        <begin position="24"/>
        <end position="352"/>
    </location>
</feature>
<dbReference type="Proteomes" id="UP000321577">
    <property type="component" value="Unassembled WGS sequence"/>
</dbReference>
<evidence type="ECO:0000313" key="8">
    <source>
        <dbReference type="Proteomes" id="UP000321577"/>
    </source>
</evidence>
<evidence type="ECO:0000256" key="5">
    <source>
        <dbReference type="SAM" id="SignalP"/>
    </source>
</evidence>
<comment type="similarity">
    <text evidence="1">Belongs to the sulfatase family.</text>
</comment>
<gene>
    <name evidence="7" type="ORF">BGE01nite_28710</name>
</gene>
<dbReference type="PANTHER" id="PTHR42693">
    <property type="entry name" value="ARYLSULFATASE FAMILY MEMBER"/>
    <property type="match status" value="1"/>
</dbReference>
<dbReference type="InterPro" id="IPR024607">
    <property type="entry name" value="Sulfatase_CS"/>
</dbReference>
<organism evidence="7 8">
    <name type="scientific">Brevifollis gellanilyticus</name>
    <dbReference type="NCBI Taxonomy" id="748831"/>
    <lineage>
        <taxon>Bacteria</taxon>
        <taxon>Pseudomonadati</taxon>
        <taxon>Verrucomicrobiota</taxon>
        <taxon>Verrucomicrobiia</taxon>
        <taxon>Verrucomicrobiales</taxon>
        <taxon>Verrucomicrobiaceae</taxon>
    </lineage>
</organism>
<dbReference type="GO" id="GO:0004065">
    <property type="term" value="F:arylsulfatase activity"/>
    <property type="evidence" value="ECO:0007669"/>
    <property type="project" value="TreeGrafter"/>
</dbReference>
<feature type="chain" id="PRO_5022139242" evidence="5">
    <location>
        <begin position="21"/>
        <end position="470"/>
    </location>
</feature>
<dbReference type="AlphaFoldDB" id="A0A512MA12"/>
<dbReference type="InterPro" id="IPR000917">
    <property type="entry name" value="Sulfatase_N"/>
</dbReference>
<feature type="signal peptide" evidence="5">
    <location>
        <begin position="1"/>
        <end position="20"/>
    </location>
</feature>
<dbReference type="PROSITE" id="PS00523">
    <property type="entry name" value="SULFATASE_1"/>
    <property type="match status" value="1"/>
</dbReference>
<accession>A0A512MA12</accession>
<dbReference type="SUPFAM" id="SSF53649">
    <property type="entry name" value="Alkaline phosphatase-like"/>
    <property type="match status" value="1"/>
</dbReference>
<proteinExistence type="inferred from homology"/>
<keyword evidence="2" id="KW-0479">Metal-binding</keyword>
<name>A0A512MA12_9BACT</name>
<dbReference type="InterPro" id="IPR050738">
    <property type="entry name" value="Sulfatase"/>
</dbReference>
<evidence type="ECO:0000256" key="3">
    <source>
        <dbReference type="ARBA" id="ARBA00022801"/>
    </source>
</evidence>
<sequence>MRLALSVLCVLSVLATTLVARPTNVVFILTDNQGAWTLGCYGNKDIRTPNIDALAKGGIRFTRALSSNAVCSPTRATFLTGLIPSQHGVHSFLDPKFMMGPQAYNTLGEFTSIGEILRDSGYTCGLSGKWHLGDNLKPNEGFSFWVTKPDGSTKEFYDQEIIENGQVTKVAEYTTDFWTRRGIEFMEANKEKPFFLYLAYNGPYSLGNLMLNESKNRHAAYYADKELPSFPRDAMHPWQHHNKQFHNDPRAMRRMASEVSGVDDGVGEVMAALKRLGLEKDTLVVYSSDQGWMGGQNGIWGMGDHTRPIGAHELMMQIPLIFSQPGSIPAGETSDFLVSNYDFLPSLLGYLNLSDKLPTKPRLPGRDFSAVLRGRDIDAWDNTIFYEMETCRAVRGQRWKYVQRHPAGPHELYDMQADAQERFNLLGQPGMEPVVKEMSARLDAFFHTYADPQYDLLHGGRSKAKRVTAE</sequence>
<dbReference type="PANTHER" id="PTHR42693:SF53">
    <property type="entry name" value="ENDO-4-O-SULFATASE"/>
    <property type="match status" value="1"/>
</dbReference>
<keyword evidence="5" id="KW-0732">Signal</keyword>
<comment type="caution">
    <text evidence="7">The sequence shown here is derived from an EMBL/GenBank/DDBJ whole genome shotgun (WGS) entry which is preliminary data.</text>
</comment>
<keyword evidence="8" id="KW-1185">Reference proteome</keyword>
<evidence type="ECO:0000256" key="2">
    <source>
        <dbReference type="ARBA" id="ARBA00022723"/>
    </source>
</evidence>
<dbReference type="RefSeq" id="WP_146851156.1">
    <property type="nucleotide sequence ID" value="NZ_BKAG01000019.1"/>
</dbReference>
<evidence type="ECO:0000313" key="7">
    <source>
        <dbReference type="EMBL" id="GEP43580.1"/>
    </source>
</evidence>
<evidence type="ECO:0000259" key="6">
    <source>
        <dbReference type="Pfam" id="PF00884"/>
    </source>
</evidence>
<dbReference type="InterPro" id="IPR017850">
    <property type="entry name" value="Alkaline_phosphatase_core_sf"/>
</dbReference>
<evidence type="ECO:0000256" key="4">
    <source>
        <dbReference type="ARBA" id="ARBA00022837"/>
    </source>
</evidence>
<dbReference type="EMBL" id="BKAG01000019">
    <property type="protein sequence ID" value="GEP43580.1"/>
    <property type="molecule type" value="Genomic_DNA"/>
</dbReference>
<dbReference type="Pfam" id="PF00884">
    <property type="entry name" value="Sulfatase"/>
    <property type="match status" value="1"/>
</dbReference>
<dbReference type="Gene3D" id="3.40.720.10">
    <property type="entry name" value="Alkaline Phosphatase, subunit A"/>
    <property type="match status" value="1"/>
</dbReference>
<dbReference type="GO" id="GO:0046872">
    <property type="term" value="F:metal ion binding"/>
    <property type="evidence" value="ECO:0007669"/>
    <property type="project" value="UniProtKB-KW"/>
</dbReference>
<protein>
    <submittedName>
        <fullName evidence="7">Arylsulfatase A family protein</fullName>
    </submittedName>
</protein>
<reference evidence="7 8" key="1">
    <citation type="submission" date="2019-07" db="EMBL/GenBank/DDBJ databases">
        <title>Whole genome shotgun sequence of Brevifollis gellanilyticus NBRC 108608.</title>
        <authorList>
            <person name="Hosoyama A."/>
            <person name="Uohara A."/>
            <person name="Ohji S."/>
            <person name="Ichikawa N."/>
        </authorList>
    </citation>
    <scope>NUCLEOTIDE SEQUENCE [LARGE SCALE GENOMIC DNA]</scope>
    <source>
        <strain evidence="7 8">NBRC 108608</strain>
    </source>
</reference>
<evidence type="ECO:0000256" key="1">
    <source>
        <dbReference type="ARBA" id="ARBA00008779"/>
    </source>
</evidence>
<dbReference type="OrthoDB" id="9762324at2"/>
<keyword evidence="4" id="KW-0106">Calcium</keyword>
<keyword evidence="3" id="KW-0378">Hydrolase</keyword>